<dbReference type="RefSeq" id="WP_265766403.1">
    <property type="nucleotide sequence ID" value="NZ_JAGGJA010000007.1"/>
</dbReference>
<proteinExistence type="predicted"/>
<keyword evidence="4" id="KW-1185">Reference proteome</keyword>
<sequence length="163" mass="18562">MKCFKNVMPLLVGLLLMAGSAVAQVQQQAPQPAQADSITDQELQKFAQVSSESQKIRQEMGQKVDSMLAETDIDMQRFQKIMMSKRNPQMADSLDVTAEEEETIKEIQPKLMKMSQNAQQKMIGIIQNNGLNPQRFQQLMQAVRSNPEVMKRFQKITQDSMQN</sequence>
<dbReference type="Proteomes" id="UP001207918">
    <property type="component" value="Unassembled WGS sequence"/>
</dbReference>
<organism evidence="3 4">
    <name type="scientific">Fodinibius salsisoli</name>
    <dbReference type="NCBI Taxonomy" id="2820877"/>
    <lineage>
        <taxon>Bacteria</taxon>
        <taxon>Pseudomonadati</taxon>
        <taxon>Balneolota</taxon>
        <taxon>Balneolia</taxon>
        <taxon>Balneolales</taxon>
        <taxon>Balneolaceae</taxon>
        <taxon>Fodinibius</taxon>
    </lineage>
</organism>
<evidence type="ECO:0000256" key="1">
    <source>
        <dbReference type="SAM" id="SignalP"/>
    </source>
</evidence>
<accession>A0ABT3PP38</accession>
<gene>
    <name evidence="3" type="ORF">J6I44_12170</name>
</gene>
<name>A0ABT3PP38_9BACT</name>
<reference evidence="3 4" key="1">
    <citation type="submission" date="2021-03" db="EMBL/GenBank/DDBJ databases">
        <title>Aliifodinibius sp. nov., a new bacterium isolated from saline soil.</title>
        <authorList>
            <person name="Galisteo C."/>
            <person name="De La Haba R."/>
            <person name="Sanchez-Porro C."/>
            <person name="Ventosa A."/>
        </authorList>
    </citation>
    <scope>NUCLEOTIDE SEQUENCE [LARGE SCALE GENOMIC DNA]</scope>
    <source>
        <strain evidence="3 4">1BSP15-2V2</strain>
    </source>
</reference>
<comment type="caution">
    <text evidence="3">The sequence shown here is derived from an EMBL/GenBank/DDBJ whole genome shotgun (WGS) entry which is preliminary data.</text>
</comment>
<dbReference type="EMBL" id="JAGGJA010000007">
    <property type="protein sequence ID" value="MCW9707613.1"/>
    <property type="molecule type" value="Genomic_DNA"/>
</dbReference>
<keyword evidence="1" id="KW-0732">Signal</keyword>
<evidence type="ECO:0000259" key="2">
    <source>
        <dbReference type="Pfam" id="PF13767"/>
    </source>
</evidence>
<feature type="signal peptide" evidence="1">
    <location>
        <begin position="1"/>
        <end position="23"/>
    </location>
</feature>
<dbReference type="InterPro" id="IPR025433">
    <property type="entry name" value="DUF4168"/>
</dbReference>
<evidence type="ECO:0000313" key="3">
    <source>
        <dbReference type="EMBL" id="MCW9707613.1"/>
    </source>
</evidence>
<evidence type="ECO:0000313" key="4">
    <source>
        <dbReference type="Proteomes" id="UP001207918"/>
    </source>
</evidence>
<dbReference type="Pfam" id="PF13767">
    <property type="entry name" value="DUF4168"/>
    <property type="match status" value="1"/>
</dbReference>
<feature type="domain" description="DUF4168" evidence="2">
    <location>
        <begin position="95"/>
        <end position="152"/>
    </location>
</feature>
<protein>
    <submittedName>
        <fullName evidence="3">DUF4168 domain-containing protein</fullName>
    </submittedName>
</protein>
<feature type="chain" id="PRO_5046192435" evidence="1">
    <location>
        <begin position="24"/>
        <end position="163"/>
    </location>
</feature>